<dbReference type="PANTHER" id="PTHR44520:SF2">
    <property type="entry name" value="RESPONSE REGULATOR RCP1"/>
    <property type="match status" value="1"/>
</dbReference>
<dbReference type="Pfam" id="PF00072">
    <property type="entry name" value="Response_reg"/>
    <property type="match status" value="1"/>
</dbReference>
<organism evidence="3 4">
    <name type="scientific">Candidatus Beckwithbacteria bacterium CG23_combo_of_CG06-09_8_20_14_all_34_8</name>
    <dbReference type="NCBI Taxonomy" id="1974497"/>
    <lineage>
        <taxon>Bacteria</taxon>
        <taxon>Candidatus Beckwithiibacteriota</taxon>
    </lineage>
</organism>
<evidence type="ECO:0000259" key="2">
    <source>
        <dbReference type="PROSITE" id="PS50110"/>
    </source>
</evidence>
<evidence type="ECO:0000313" key="4">
    <source>
        <dbReference type="Proteomes" id="UP000229459"/>
    </source>
</evidence>
<proteinExistence type="predicted"/>
<name>A0A2H0B854_9BACT</name>
<dbReference type="InterPro" id="IPR011006">
    <property type="entry name" value="CheY-like_superfamily"/>
</dbReference>
<dbReference type="PROSITE" id="PS50110">
    <property type="entry name" value="RESPONSE_REGULATORY"/>
    <property type="match status" value="1"/>
</dbReference>
<dbReference type="SUPFAM" id="SSF52172">
    <property type="entry name" value="CheY-like"/>
    <property type="match status" value="1"/>
</dbReference>
<reference evidence="3 4" key="1">
    <citation type="submission" date="2017-09" db="EMBL/GenBank/DDBJ databases">
        <title>Depth-based differentiation of microbial function through sediment-hosted aquifers and enrichment of novel symbionts in the deep terrestrial subsurface.</title>
        <authorList>
            <person name="Probst A.J."/>
            <person name="Ladd B."/>
            <person name="Jarett J.K."/>
            <person name="Geller-Mcgrath D.E."/>
            <person name="Sieber C.M."/>
            <person name="Emerson J.B."/>
            <person name="Anantharaman K."/>
            <person name="Thomas B.C."/>
            <person name="Malmstrom R."/>
            <person name="Stieglmeier M."/>
            <person name="Klingl A."/>
            <person name="Woyke T."/>
            <person name="Ryan C.M."/>
            <person name="Banfield J.F."/>
        </authorList>
    </citation>
    <scope>NUCLEOTIDE SEQUENCE [LARGE SCALE GENOMIC DNA]</scope>
    <source>
        <strain evidence="3">CG23_combo_of_CG06-09_8_20_14_all_34_8</strain>
    </source>
</reference>
<keyword evidence="1" id="KW-0597">Phosphoprotein</keyword>
<evidence type="ECO:0000256" key="1">
    <source>
        <dbReference type="PROSITE-ProRule" id="PRU00169"/>
    </source>
</evidence>
<protein>
    <recommendedName>
        <fullName evidence="2">Response regulatory domain-containing protein</fullName>
    </recommendedName>
</protein>
<accession>A0A2H0B854</accession>
<dbReference type="InterPro" id="IPR001789">
    <property type="entry name" value="Sig_transdc_resp-reg_receiver"/>
</dbReference>
<dbReference type="Proteomes" id="UP000229459">
    <property type="component" value="Unassembled WGS sequence"/>
</dbReference>
<sequence>MDMMMPKLSGVQVLEQIRNIPELAKIPVLILSNLQDPAQIHKAKELGIVEYLIKANYTPSQIAEFVKNYLAKR</sequence>
<feature type="modified residue" description="4-aspartylphosphate" evidence="1">
    <location>
        <position position="2"/>
    </location>
</feature>
<comment type="caution">
    <text evidence="3">The sequence shown here is derived from an EMBL/GenBank/DDBJ whole genome shotgun (WGS) entry which is preliminary data.</text>
</comment>
<feature type="domain" description="Response regulatory" evidence="2">
    <location>
        <begin position="1"/>
        <end position="69"/>
    </location>
</feature>
<gene>
    <name evidence="3" type="ORF">COX08_02165</name>
</gene>
<dbReference type="GO" id="GO:0000160">
    <property type="term" value="P:phosphorelay signal transduction system"/>
    <property type="evidence" value="ECO:0007669"/>
    <property type="project" value="InterPro"/>
</dbReference>
<dbReference type="EMBL" id="PCSR01000049">
    <property type="protein sequence ID" value="PIP53230.1"/>
    <property type="molecule type" value="Genomic_DNA"/>
</dbReference>
<dbReference type="Gene3D" id="3.40.50.2300">
    <property type="match status" value="1"/>
</dbReference>
<dbReference type="AlphaFoldDB" id="A0A2H0B854"/>
<dbReference type="PANTHER" id="PTHR44520">
    <property type="entry name" value="RESPONSE REGULATOR RCP1-RELATED"/>
    <property type="match status" value="1"/>
</dbReference>
<dbReference type="InterPro" id="IPR052893">
    <property type="entry name" value="TCS_response_regulator"/>
</dbReference>
<evidence type="ECO:0000313" key="3">
    <source>
        <dbReference type="EMBL" id="PIP53230.1"/>
    </source>
</evidence>